<evidence type="ECO:0000313" key="2">
    <source>
        <dbReference type="EMBL" id="MEF2154672.1"/>
    </source>
</evidence>
<accession>A0ABU7UYM7</accession>
<keyword evidence="1" id="KW-0472">Membrane</keyword>
<protein>
    <submittedName>
        <fullName evidence="2">Uncharacterized protein</fullName>
    </submittedName>
</protein>
<evidence type="ECO:0000313" key="3">
    <source>
        <dbReference type="Proteomes" id="UP001356170"/>
    </source>
</evidence>
<dbReference type="RefSeq" id="WP_331702851.1">
    <property type="nucleotide sequence ID" value="NZ_JAZHBO010000001.1"/>
</dbReference>
<name>A0ABU7UYM7_9GAMM</name>
<feature type="transmembrane region" description="Helical" evidence="1">
    <location>
        <begin position="29"/>
        <end position="48"/>
    </location>
</feature>
<organism evidence="2 3">
    <name type="scientific">Aquilutibacter rugosus</name>
    <dbReference type="NCBI Taxonomy" id="3115820"/>
    <lineage>
        <taxon>Bacteria</taxon>
        <taxon>Pseudomonadati</taxon>
        <taxon>Pseudomonadota</taxon>
        <taxon>Gammaproteobacteria</taxon>
        <taxon>Lysobacterales</taxon>
        <taxon>Lysobacteraceae</taxon>
        <taxon>Aquilutibacter</taxon>
    </lineage>
</organism>
<evidence type="ECO:0000256" key="1">
    <source>
        <dbReference type="SAM" id="Phobius"/>
    </source>
</evidence>
<keyword evidence="1" id="KW-1133">Transmembrane helix</keyword>
<keyword evidence="3" id="KW-1185">Reference proteome</keyword>
<keyword evidence="1" id="KW-0812">Transmembrane</keyword>
<dbReference type="EMBL" id="JAZHBO010000001">
    <property type="protein sequence ID" value="MEF2154672.1"/>
    <property type="molecule type" value="Genomic_DNA"/>
</dbReference>
<comment type="caution">
    <text evidence="2">The sequence shown here is derived from an EMBL/GenBank/DDBJ whole genome shotgun (WGS) entry which is preliminary data.</text>
</comment>
<sequence length="64" mass="7389">MNRGLWIVLALQFALFVVLAPPGPLTGWARILGLVETGVLAWLLFTLLRSWMRFVETLDEARYW</sequence>
<gene>
    <name evidence="2" type="ORF">V3390_00220</name>
</gene>
<proteinExistence type="predicted"/>
<dbReference type="Proteomes" id="UP001356170">
    <property type="component" value="Unassembled WGS sequence"/>
</dbReference>
<reference evidence="2 3" key="1">
    <citation type="submission" date="2024-01" db="EMBL/GenBank/DDBJ databases">
        <title>Novel species of the genus Luteimonas isolated from rivers.</title>
        <authorList>
            <person name="Lu H."/>
        </authorList>
    </citation>
    <scope>NUCLEOTIDE SEQUENCE [LARGE SCALE GENOMIC DNA]</scope>
    <source>
        <strain evidence="2 3">FXH3W</strain>
    </source>
</reference>